<dbReference type="GO" id="GO:0005576">
    <property type="term" value="C:extracellular region"/>
    <property type="evidence" value="ECO:0007669"/>
    <property type="project" value="UniProtKB-SubCell"/>
</dbReference>
<proteinExistence type="inferred from homology"/>
<name>A0A4V6A6Y2_STECR</name>
<evidence type="ECO:0000256" key="5">
    <source>
        <dbReference type="SAM" id="Phobius"/>
    </source>
</evidence>
<feature type="transmembrane region" description="Helical" evidence="5">
    <location>
        <begin position="6"/>
        <end position="26"/>
    </location>
</feature>
<accession>A0A4V6A6Y2</accession>
<dbReference type="STRING" id="34508.A0A4V6A6Y2"/>
<evidence type="ECO:0000259" key="6">
    <source>
        <dbReference type="PROSITE" id="PS00799"/>
    </source>
</evidence>
<keyword evidence="5" id="KW-1133">Transmembrane helix</keyword>
<keyword evidence="8" id="KW-1185">Reference proteome</keyword>
<dbReference type="PANTHER" id="PTHR12274:SF3">
    <property type="entry name" value="PROGRANULIN"/>
    <property type="match status" value="1"/>
</dbReference>
<comment type="subcellular location">
    <subcellularLocation>
        <location evidence="1">Secreted</location>
    </subcellularLocation>
</comment>
<protein>
    <recommendedName>
        <fullName evidence="6">Granulins domain-containing protein</fullName>
    </recommendedName>
</protein>
<keyword evidence="3" id="KW-0964">Secreted</keyword>
<feature type="domain" description="Granulins" evidence="6">
    <location>
        <begin position="106"/>
        <end position="119"/>
    </location>
</feature>
<dbReference type="PROSITE" id="PS00799">
    <property type="entry name" value="GRANULINS"/>
    <property type="match status" value="2"/>
</dbReference>
<evidence type="ECO:0000256" key="4">
    <source>
        <dbReference type="ARBA" id="ARBA00023157"/>
    </source>
</evidence>
<dbReference type="Pfam" id="PF00396">
    <property type="entry name" value="Granulin"/>
    <property type="match status" value="4"/>
</dbReference>
<dbReference type="InterPro" id="IPR000118">
    <property type="entry name" value="Granulin"/>
</dbReference>
<evidence type="ECO:0000256" key="3">
    <source>
        <dbReference type="ARBA" id="ARBA00022525"/>
    </source>
</evidence>
<evidence type="ECO:0000256" key="1">
    <source>
        <dbReference type="ARBA" id="ARBA00004613"/>
    </source>
</evidence>
<evidence type="ECO:0000313" key="7">
    <source>
        <dbReference type="EMBL" id="TKR96625.1"/>
    </source>
</evidence>
<dbReference type="Gene3D" id="2.10.25.160">
    <property type="entry name" value="Granulin"/>
    <property type="match status" value="4"/>
</dbReference>
<organism evidence="7 8">
    <name type="scientific">Steinernema carpocapsae</name>
    <name type="common">Entomopathogenic nematode</name>
    <dbReference type="NCBI Taxonomy" id="34508"/>
    <lineage>
        <taxon>Eukaryota</taxon>
        <taxon>Metazoa</taxon>
        <taxon>Ecdysozoa</taxon>
        <taxon>Nematoda</taxon>
        <taxon>Chromadorea</taxon>
        <taxon>Rhabditida</taxon>
        <taxon>Tylenchina</taxon>
        <taxon>Panagrolaimomorpha</taxon>
        <taxon>Strongyloidoidea</taxon>
        <taxon>Steinernematidae</taxon>
        <taxon>Steinernema</taxon>
    </lineage>
</organism>
<reference evidence="7 8" key="1">
    <citation type="journal article" date="2015" name="Genome Biol.">
        <title>Comparative genomics of Steinernema reveals deeply conserved gene regulatory networks.</title>
        <authorList>
            <person name="Dillman A.R."/>
            <person name="Macchietto M."/>
            <person name="Porter C.F."/>
            <person name="Rogers A."/>
            <person name="Williams B."/>
            <person name="Antoshechkin I."/>
            <person name="Lee M.M."/>
            <person name="Goodwin Z."/>
            <person name="Lu X."/>
            <person name="Lewis E.E."/>
            <person name="Goodrich-Blair H."/>
            <person name="Stock S.P."/>
            <person name="Adams B.J."/>
            <person name="Sternberg P.W."/>
            <person name="Mortazavi A."/>
        </authorList>
    </citation>
    <scope>NUCLEOTIDE SEQUENCE [LARGE SCALE GENOMIC DNA]</scope>
    <source>
        <strain evidence="7 8">ALL</strain>
    </source>
</reference>
<sequence length="424" mass="47631">MKTCVLLFVVNVVTILKTSLIVHYLFRSKNSSEITASDVFTSDLCCQSSTKSDAYRLEIRMKRALVVFDLLTTRFYVRTSPIAQLARLAAPSMMANMGVYENAVCCKDMIHCCPTKTHCHPEQGRCMNHNLGINVTMKSKLPSRPHSQEVYRLWDDVPCDEGQNFCRASDRCSLLNNGNYGCCPLKFNSCSDGLYCCMEGSVCDLENFRCVLPEGFVRPMIKKVPARLARENEDKILVNKAPSFKKNAKCPDGKSQCPEQTTCCLVGDEQYGCCPVPNAVCCSDHLHCCPEGTHCHVTEGRCVNHVEEINMKWLRKFPATPLVTKKQHNFYPSTPSFEEKDIQEFELCSDYSTCKADSQCCPTGRVDGAMTYKCCPLTNGVCCSDGCCPFGFKCEANHCEKLAVWYDALKHHKHSHKIVNIDEI</sequence>
<evidence type="ECO:0000313" key="8">
    <source>
        <dbReference type="Proteomes" id="UP000298663"/>
    </source>
</evidence>
<dbReference type="SMART" id="SM00277">
    <property type="entry name" value="GRAN"/>
    <property type="match status" value="4"/>
</dbReference>
<dbReference type="InterPro" id="IPR039036">
    <property type="entry name" value="Granulin_fam"/>
</dbReference>
<keyword evidence="5" id="KW-0812">Transmembrane</keyword>
<gene>
    <name evidence="7" type="ORF">L596_010620</name>
</gene>
<dbReference type="AlphaFoldDB" id="A0A4V6A6Y2"/>
<dbReference type="EMBL" id="AZBU02000002">
    <property type="protein sequence ID" value="TKR96625.1"/>
    <property type="molecule type" value="Genomic_DNA"/>
</dbReference>
<dbReference type="OrthoDB" id="5854875at2759"/>
<dbReference type="InterPro" id="IPR037277">
    <property type="entry name" value="Granulin_sf"/>
</dbReference>
<feature type="domain" description="Granulins" evidence="6">
    <location>
        <begin position="282"/>
        <end position="295"/>
    </location>
</feature>
<evidence type="ECO:0000256" key="2">
    <source>
        <dbReference type="ARBA" id="ARBA00010093"/>
    </source>
</evidence>
<comment type="similarity">
    <text evidence="2">Belongs to the granulin family.</text>
</comment>
<dbReference type="PANTHER" id="PTHR12274">
    <property type="entry name" value="GRANULIN"/>
    <property type="match status" value="1"/>
</dbReference>
<keyword evidence="5" id="KW-0472">Membrane</keyword>
<comment type="caution">
    <text evidence="7">The sequence shown here is derived from an EMBL/GenBank/DDBJ whole genome shotgun (WGS) entry which is preliminary data.</text>
</comment>
<reference evidence="7 8" key="2">
    <citation type="journal article" date="2019" name="G3 (Bethesda)">
        <title>Hybrid Assembly of the Genome of the Entomopathogenic Nematode Steinernema carpocapsae Identifies the X-Chromosome.</title>
        <authorList>
            <person name="Serra L."/>
            <person name="Macchietto M."/>
            <person name="Macias-Munoz A."/>
            <person name="McGill C.J."/>
            <person name="Rodriguez I.M."/>
            <person name="Rodriguez B."/>
            <person name="Murad R."/>
            <person name="Mortazavi A."/>
        </authorList>
    </citation>
    <scope>NUCLEOTIDE SEQUENCE [LARGE SCALE GENOMIC DNA]</scope>
    <source>
        <strain evidence="7 8">ALL</strain>
    </source>
</reference>
<dbReference type="SUPFAM" id="SSF57277">
    <property type="entry name" value="Granulin repeat"/>
    <property type="match status" value="1"/>
</dbReference>
<keyword evidence="4" id="KW-1015">Disulfide bond</keyword>
<dbReference type="Proteomes" id="UP000298663">
    <property type="component" value="Unassembled WGS sequence"/>
</dbReference>